<gene>
    <name evidence="4" type="ORF">Tco_1080587</name>
</gene>
<keyword evidence="4" id="KW-0548">Nucleotidyltransferase</keyword>
<evidence type="ECO:0000313" key="4">
    <source>
        <dbReference type="EMBL" id="GJT91742.1"/>
    </source>
</evidence>
<dbReference type="InterPro" id="IPR001878">
    <property type="entry name" value="Znf_CCHC"/>
</dbReference>
<dbReference type="Gene3D" id="4.10.60.10">
    <property type="entry name" value="Zinc finger, CCHC-type"/>
    <property type="match status" value="1"/>
</dbReference>
<keyword evidence="4" id="KW-0695">RNA-directed DNA polymerase</keyword>
<reference evidence="4" key="1">
    <citation type="journal article" date="2022" name="Int. J. Mol. Sci.">
        <title>Draft Genome of Tanacetum Coccineum: Genomic Comparison of Closely Related Tanacetum-Family Plants.</title>
        <authorList>
            <person name="Yamashiro T."/>
            <person name="Shiraishi A."/>
            <person name="Nakayama K."/>
            <person name="Satake H."/>
        </authorList>
    </citation>
    <scope>NUCLEOTIDE SEQUENCE</scope>
</reference>
<feature type="region of interest" description="Disordered" evidence="2">
    <location>
        <begin position="469"/>
        <end position="501"/>
    </location>
</feature>
<feature type="compositionally biased region" description="Acidic residues" evidence="2">
    <location>
        <begin position="404"/>
        <end position="436"/>
    </location>
</feature>
<sequence length="715" mass="79179">MTTYEANRNIGNGINNETSGSAGGVEHTARGCSYKEFLTCKPRNFNETEGVVGLTRWFEKMEYVFQYQVKYATCTLLDGALTWWNAYVQYVGLDAAYEITWKNLKKMMIEEYCPRNEVQKMETELWNLSVNGTDIIEDIKRNVTSLKPTKIQDAIRMAHDLMDQAVRAKAAKGEVVRAYTVEPSEKRGYAGIALLCNRCTLHHSVPCTVQCKNCKKISHLTRDCRAPTLTAPATTQRTSVTCFECGVKGHFKSECLKLKNQGRRNQNGCERARGIAFVIGGGETRQDPNVVTGRFFSITVMLLFYSMRVSDAKPQSPKVAPQAPLSPDYVPGPEHPTSPDYLPGPEYPEYLDPSDDDIPIEYQPLPADASPTSLSLGYIADSDPEEDPEDDPEEDPADYPVDRGDEEEEESFGDDADDEDKEEAFEEEDDDEEEELLALADSSTIPIDDLTPMAAATKALIVVVAAALPSSSPPPSPLTPLSSPLPQIPSPPLPLPSPPTHTSPTYAEAPLGYRAVMIQSRAASPLPLPTPSSPLLLPATDHIEDVPEADVPPYKRLCLTAPTPRFEVGESSAVASARQPRLDVTHATDYGLVDTMDSTLGRPMTREVGYGITDVWDDMVGDMEETTPTTLEAVNQRVTDLATTLAQDTHELYVRCEDPHDDRALLRAQVSLLTRERRYFRWMASSYEREAADARRAWAHSESRSQAMEAQIKAL</sequence>
<protein>
    <submittedName>
        <fullName evidence="4">Reverse transcriptase domain-containing protein</fullName>
    </submittedName>
</protein>
<dbReference type="Pfam" id="PF03732">
    <property type="entry name" value="Retrotrans_gag"/>
    <property type="match status" value="1"/>
</dbReference>
<proteinExistence type="predicted"/>
<evidence type="ECO:0000256" key="1">
    <source>
        <dbReference type="PROSITE-ProRule" id="PRU00047"/>
    </source>
</evidence>
<dbReference type="EMBL" id="BQNB010020046">
    <property type="protein sequence ID" value="GJT91742.1"/>
    <property type="molecule type" value="Genomic_DNA"/>
</dbReference>
<accession>A0ABQ5HV46</accession>
<dbReference type="InterPro" id="IPR005162">
    <property type="entry name" value="Retrotrans_gag_dom"/>
</dbReference>
<feature type="compositionally biased region" description="Acidic residues" evidence="2">
    <location>
        <begin position="382"/>
        <end position="397"/>
    </location>
</feature>
<feature type="compositionally biased region" description="Pro residues" evidence="2">
    <location>
        <begin position="486"/>
        <end position="501"/>
    </location>
</feature>
<keyword evidence="5" id="KW-1185">Reference proteome</keyword>
<evidence type="ECO:0000256" key="2">
    <source>
        <dbReference type="SAM" id="MobiDB-lite"/>
    </source>
</evidence>
<keyword evidence="1" id="KW-0479">Metal-binding</keyword>
<evidence type="ECO:0000259" key="3">
    <source>
        <dbReference type="PROSITE" id="PS50158"/>
    </source>
</evidence>
<reference evidence="4" key="2">
    <citation type="submission" date="2022-01" db="EMBL/GenBank/DDBJ databases">
        <authorList>
            <person name="Yamashiro T."/>
            <person name="Shiraishi A."/>
            <person name="Satake H."/>
            <person name="Nakayama K."/>
        </authorList>
    </citation>
    <scope>NUCLEOTIDE SEQUENCE</scope>
</reference>
<dbReference type="PROSITE" id="PS50158">
    <property type="entry name" value="ZF_CCHC"/>
    <property type="match status" value="1"/>
</dbReference>
<dbReference type="GO" id="GO:0003964">
    <property type="term" value="F:RNA-directed DNA polymerase activity"/>
    <property type="evidence" value="ECO:0007669"/>
    <property type="project" value="UniProtKB-KW"/>
</dbReference>
<dbReference type="SMART" id="SM00343">
    <property type="entry name" value="ZnF_C2HC"/>
    <property type="match status" value="2"/>
</dbReference>
<keyword evidence="4" id="KW-0808">Transferase</keyword>
<keyword evidence="1" id="KW-0863">Zinc-finger</keyword>
<feature type="region of interest" description="Disordered" evidence="2">
    <location>
        <begin position="314"/>
        <end position="436"/>
    </location>
</feature>
<evidence type="ECO:0000313" key="5">
    <source>
        <dbReference type="Proteomes" id="UP001151760"/>
    </source>
</evidence>
<name>A0ABQ5HV46_9ASTR</name>
<dbReference type="InterPro" id="IPR036875">
    <property type="entry name" value="Znf_CCHC_sf"/>
</dbReference>
<comment type="caution">
    <text evidence="4">The sequence shown here is derived from an EMBL/GenBank/DDBJ whole genome shotgun (WGS) entry which is preliminary data.</text>
</comment>
<organism evidence="4 5">
    <name type="scientific">Tanacetum coccineum</name>
    <dbReference type="NCBI Taxonomy" id="301880"/>
    <lineage>
        <taxon>Eukaryota</taxon>
        <taxon>Viridiplantae</taxon>
        <taxon>Streptophyta</taxon>
        <taxon>Embryophyta</taxon>
        <taxon>Tracheophyta</taxon>
        <taxon>Spermatophyta</taxon>
        <taxon>Magnoliopsida</taxon>
        <taxon>eudicotyledons</taxon>
        <taxon>Gunneridae</taxon>
        <taxon>Pentapetalae</taxon>
        <taxon>asterids</taxon>
        <taxon>campanulids</taxon>
        <taxon>Asterales</taxon>
        <taxon>Asteraceae</taxon>
        <taxon>Asteroideae</taxon>
        <taxon>Anthemideae</taxon>
        <taxon>Anthemidinae</taxon>
        <taxon>Tanacetum</taxon>
    </lineage>
</organism>
<dbReference type="Proteomes" id="UP001151760">
    <property type="component" value="Unassembled WGS sequence"/>
</dbReference>
<keyword evidence="1" id="KW-0862">Zinc</keyword>
<dbReference type="SUPFAM" id="SSF57756">
    <property type="entry name" value="Retrovirus zinc finger-like domains"/>
    <property type="match status" value="1"/>
</dbReference>
<feature type="domain" description="CCHC-type" evidence="3">
    <location>
        <begin position="242"/>
        <end position="255"/>
    </location>
</feature>